<evidence type="ECO:0000313" key="3">
    <source>
        <dbReference type="EMBL" id="KGR08650.1"/>
    </source>
</evidence>
<dbReference type="Proteomes" id="UP000030161">
    <property type="component" value="Unassembled WGS sequence"/>
</dbReference>
<keyword evidence="1" id="KW-0539">Nucleus</keyword>
<dbReference type="SMART" id="SM00066">
    <property type="entry name" value="GAL4"/>
    <property type="match status" value="1"/>
</dbReference>
<evidence type="ECO:0000259" key="2">
    <source>
        <dbReference type="PROSITE" id="PS50048"/>
    </source>
</evidence>
<protein>
    <recommendedName>
        <fullName evidence="2">Zn(2)-C6 fungal-type domain-containing protein</fullName>
    </recommendedName>
</protein>
<evidence type="ECO:0000256" key="1">
    <source>
        <dbReference type="ARBA" id="ARBA00023242"/>
    </source>
</evidence>
<dbReference type="InterPro" id="IPR036864">
    <property type="entry name" value="Zn2-C6_fun-type_DNA-bd_sf"/>
</dbReference>
<dbReference type="InterPro" id="IPR001138">
    <property type="entry name" value="Zn2Cys6_DnaBD"/>
</dbReference>
<reference evidence="3 4" key="1">
    <citation type="submission" date="2013-12" db="EMBL/GenBank/DDBJ databases">
        <title>The Genome Sequence of Candida albicans P78048.</title>
        <authorList>
            <consortium name="The Broad Institute Genome Sequencing Platform"/>
            <consortium name="The Broad Institute Genome Sequencing Center for Infectious Disease"/>
            <person name="Cuomo C."/>
            <person name="Bennett R."/>
            <person name="Hirakawa M."/>
            <person name="Noverr M."/>
            <person name="Mitchell A."/>
            <person name="Young S.K."/>
            <person name="Zeng Q."/>
            <person name="Gargeya S."/>
            <person name="Fitzgerald M."/>
            <person name="Abouelleil A."/>
            <person name="Alvarado L."/>
            <person name="Berlin A.M."/>
            <person name="Chapman S.B."/>
            <person name="Dewar J."/>
            <person name="Goldberg J."/>
            <person name="Griggs A."/>
            <person name="Gujja S."/>
            <person name="Hansen M."/>
            <person name="Howarth C."/>
            <person name="Imamovic A."/>
            <person name="Larimer J."/>
            <person name="McCowan C."/>
            <person name="Murphy C."/>
            <person name="Pearson M."/>
            <person name="Priest M."/>
            <person name="Roberts A."/>
            <person name="Saif S."/>
            <person name="Shea T."/>
            <person name="Sykes S."/>
            <person name="Wortman J."/>
            <person name="Nusbaum C."/>
            <person name="Birren B."/>
        </authorList>
    </citation>
    <scope>NUCLEOTIDE SEQUENCE [LARGE SCALE GENOMIC DNA]</scope>
    <source>
        <strain evidence="3 4">P78048</strain>
    </source>
</reference>
<accession>A0AB34PSB8</accession>
<dbReference type="PANTHER" id="PTHR37534">
    <property type="entry name" value="TRANSCRIPTIONAL ACTIVATOR PROTEIN UGA3"/>
    <property type="match status" value="1"/>
</dbReference>
<dbReference type="AlphaFoldDB" id="A0AB34PSB8"/>
<organism evidence="3 4">
    <name type="scientific">Candida albicans P78048</name>
    <dbReference type="NCBI Taxonomy" id="1094989"/>
    <lineage>
        <taxon>Eukaryota</taxon>
        <taxon>Fungi</taxon>
        <taxon>Dikarya</taxon>
        <taxon>Ascomycota</taxon>
        <taxon>Saccharomycotina</taxon>
        <taxon>Pichiomycetes</taxon>
        <taxon>Debaryomycetaceae</taxon>
        <taxon>Candida/Lodderomyces clade</taxon>
        <taxon>Candida</taxon>
    </lineage>
</organism>
<feature type="domain" description="Zn(2)-C6 fungal-type" evidence="2">
    <location>
        <begin position="41"/>
        <end position="71"/>
    </location>
</feature>
<gene>
    <name evidence="3" type="ORF">MG3_04209</name>
</gene>
<evidence type="ECO:0000313" key="4">
    <source>
        <dbReference type="Proteomes" id="UP000030161"/>
    </source>
</evidence>
<dbReference type="GO" id="GO:0000981">
    <property type="term" value="F:DNA-binding transcription factor activity, RNA polymerase II-specific"/>
    <property type="evidence" value="ECO:0007669"/>
    <property type="project" value="InterPro"/>
</dbReference>
<dbReference type="PANTHER" id="PTHR37534:SF46">
    <property type="entry name" value="ZN(II)2CYS6 TRANSCRIPTION FACTOR (EUROFUNG)"/>
    <property type="match status" value="1"/>
</dbReference>
<dbReference type="EMBL" id="AJIX01000028">
    <property type="protein sequence ID" value="KGR08650.1"/>
    <property type="molecule type" value="Genomic_DNA"/>
</dbReference>
<dbReference type="CDD" id="cd00067">
    <property type="entry name" value="GAL4"/>
    <property type="match status" value="1"/>
</dbReference>
<dbReference type="GO" id="GO:0008270">
    <property type="term" value="F:zinc ion binding"/>
    <property type="evidence" value="ECO:0007669"/>
    <property type="project" value="InterPro"/>
</dbReference>
<dbReference type="Pfam" id="PF00172">
    <property type="entry name" value="Zn_clus"/>
    <property type="match status" value="1"/>
</dbReference>
<comment type="caution">
    <text evidence="3">The sequence shown here is derived from an EMBL/GenBank/DDBJ whole genome shotgun (WGS) entry which is preliminary data.</text>
</comment>
<name>A0AB34PSB8_CANAX</name>
<dbReference type="Gene3D" id="4.10.240.10">
    <property type="entry name" value="Zn(2)-C6 fungal-type DNA-binding domain"/>
    <property type="match status" value="1"/>
</dbReference>
<sequence>MNSEISTNNDDIDPLLSLDQQQQQIRNPNPKRRKHNRVRTGCFTCRKRKKKCDEHQPNCENCIRNKLKCQYPSQWNEALPLNFKLETFQYDELVPLHYKRKKISTNLKSQKVPQDLFGVFLLNTSSLDVSNSNRKNNGIPAIGETVDTENVEKEVIDTKLGNSTSYESVEIVTQSPIKSLSSTPSTSLSLLTHNDNQAAEHKTIEVDHPDNALSWVFAGPVTNLHLFGKYIPNIELSPQDAELYVHCARDFMQQVSLPHAHPSLSPPNVWVNLVLESSILIDVYLSCGATYLACLHQNSKVDPLHEQSSQQLQINDNEQLSQKYRELSEIKYNLAVKSLMSAISTNSIDLDSDWLMTAGLSLCLRDRANGLNGSRCTKHVSFVYNLIKRRIDKKRQSQSLGNASPLLSSITPVERLLIDSFLFNYTCSLLTCGRQDYASLPSPYSFFPDIENWFDAPIVQNCEVKWMNNPVLGAARNSFQTLAKLIYLLRSHYEFDGDADDNSHYTNDETFWELILALNDQEIDQVEKDNVLKLNQLLKIFPLGSKTMVTSHTGEQLSYSVLRSNLAVSIITIHACKILAAKLINPKIPAYLPEIQHSVSIILEELSLYIPQDNYSSSICIASLFFCGVAIINKPQQDLLCYKLSNLKNNLSQIVANNLISILKKCWDRETTERAIFGDKCYKCFDTIFDREILESVAF</sequence>
<proteinExistence type="predicted"/>
<dbReference type="SUPFAM" id="SSF57701">
    <property type="entry name" value="Zn2/Cys6 DNA-binding domain"/>
    <property type="match status" value="1"/>
</dbReference>
<dbReference type="PROSITE" id="PS50048">
    <property type="entry name" value="ZN2_CY6_FUNGAL_2"/>
    <property type="match status" value="1"/>
</dbReference>
<dbReference type="PROSITE" id="PS00463">
    <property type="entry name" value="ZN2_CY6_FUNGAL_1"/>
    <property type="match status" value="1"/>
</dbReference>